<dbReference type="PANTHER" id="PTHR30287:SF1">
    <property type="entry name" value="INNER MEMBRANE PROTEIN"/>
    <property type="match status" value="1"/>
</dbReference>
<dbReference type="RefSeq" id="WP_074745364.1">
    <property type="nucleotide sequence ID" value="NZ_FOCT01000004.1"/>
</dbReference>
<keyword evidence="2" id="KW-1003">Cell membrane</keyword>
<keyword evidence="4 6" id="KW-1133">Transmembrane helix</keyword>
<dbReference type="InterPro" id="IPR003838">
    <property type="entry name" value="ABC3_permease_C"/>
</dbReference>
<feature type="transmembrane region" description="Helical" evidence="6">
    <location>
        <begin position="714"/>
        <end position="734"/>
    </location>
</feature>
<evidence type="ECO:0000259" key="7">
    <source>
        <dbReference type="Pfam" id="PF02687"/>
    </source>
</evidence>
<feature type="transmembrane region" description="Helical" evidence="6">
    <location>
        <begin position="263"/>
        <end position="283"/>
    </location>
</feature>
<accession>A0A1H8G7W3</accession>
<comment type="subcellular location">
    <subcellularLocation>
        <location evidence="1">Cell membrane</location>
        <topology evidence="1">Multi-pass membrane protein</topology>
    </subcellularLocation>
</comment>
<keyword evidence="3 6" id="KW-0812">Transmembrane</keyword>
<feature type="transmembrane region" description="Helical" evidence="6">
    <location>
        <begin position="755"/>
        <end position="786"/>
    </location>
</feature>
<gene>
    <name evidence="8" type="ORF">SAMN05216404_104126</name>
</gene>
<dbReference type="AlphaFoldDB" id="A0A1H8G7W3"/>
<evidence type="ECO:0000256" key="3">
    <source>
        <dbReference type="ARBA" id="ARBA00022692"/>
    </source>
</evidence>
<evidence type="ECO:0000256" key="4">
    <source>
        <dbReference type="ARBA" id="ARBA00022989"/>
    </source>
</evidence>
<organism evidence="8 9">
    <name type="scientific">Nitrosospira multiformis</name>
    <dbReference type="NCBI Taxonomy" id="1231"/>
    <lineage>
        <taxon>Bacteria</taxon>
        <taxon>Pseudomonadati</taxon>
        <taxon>Pseudomonadota</taxon>
        <taxon>Betaproteobacteria</taxon>
        <taxon>Nitrosomonadales</taxon>
        <taxon>Nitrosomonadaceae</taxon>
        <taxon>Nitrosospira</taxon>
    </lineage>
</organism>
<feature type="transmembrane region" description="Helical" evidence="6">
    <location>
        <begin position="470"/>
        <end position="493"/>
    </location>
</feature>
<feature type="transmembrane region" description="Helical" evidence="6">
    <location>
        <begin position="798"/>
        <end position="824"/>
    </location>
</feature>
<evidence type="ECO:0000256" key="5">
    <source>
        <dbReference type="ARBA" id="ARBA00023136"/>
    </source>
</evidence>
<dbReference type="PANTHER" id="PTHR30287">
    <property type="entry name" value="MEMBRANE COMPONENT OF PREDICTED ABC SUPERFAMILY METABOLITE UPTAKE TRANSPORTER"/>
    <property type="match status" value="1"/>
</dbReference>
<dbReference type="EMBL" id="FOCT01000004">
    <property type="protein sequence ID" value="SEN40112.1"/>
    <property type="molecule type" value="Genomic_DNA"/>
</dbReference>
<protein>
    <submittedName>
        <fullName evidence="8">Putative ABC transport system permease protein</fullName>
    </submittedName>
</protein>
<feature type="transmembrane region" description="Helical" evidence="6">
    <location>
        <begin position="398"/>
        <end position="415"/>
    </location>
</feature>
<evidence type="ECO:0000313" key="8">
    <source>
        <dbReference type="EMBL" id="SEN40112.1"/>
    </source>
</evidence>
<dbReference type="InterPro" id="IPR038766">
    <property type="entry name" value="Membrane_comp_ABC_pdt"/>
</dbReference>
<dbReference type="GO" id="GO:0005886">
    <property type="term" value="C:plasma membrane"/>
    <property type="evidence" value="ECO:0007669"/>
    <property type="project" value="UniProtKB-SubCell"/>
</dbReference>
<dbReference type="Pfam" id="PF02687">
    <property type="entry name" value="FtsX"/>
    <property type="match status" value="2"/>
</dbReference>
<evidence type="ECO:0000313" key="9">
    <source>
        <dbReference type="Proteomes" id="UP000183898"/>
    </source>
</evidence>
<sequence>MNILKLSLRMLARDWRAGELRVLVFALVIAVGGMTTVGFFADRVQVALSRQGNQLLGADLIIFSDHPLAPHYAEEAKRRGLSISTAIKFPSMTAKGEESLLTEIKAVTEGYPLRGELRISEDFSNGTPPAERVTHIANRIPSPGTAWVDEKLMIGFSLKRGDRIEVGSSRFAVDALITQEPDYSIGFLNLRPRVLINEADLAATGLIQQGSRIGYRLLVSGDSSDVEEFRKWAEQRLMLGEKIEGIRDARPEIRSALERAEKFLSLTALASVVLAAAAAALAVRRFTQRHLDGCAVMRCLGASQSAMLRLYLYHFLTLGFVASSLGCLLGFVAQQVLTYWLSGLVEAELPWPTVWPGVHGVLTGTVLLLGFALPPLLGLRSVPALRVMRRDIGMPPQGLAGYGLGLGVLALLFLWKAGDMRLGASVIGGFIVAIAVFGMLGFLLMRMLAHIRNQAGGAWRYGLASIRRRAIASVLQAVALGLGLMALLALTLIRDDLLRNWQTSLPPDAPNHFLVNIQEDQLEPLAAFFKEHGMQLPKVFPMVRGRLTEINGKAIVSEDYADIRAKRLVEREFNLSWASEMQSDNQIVKGRWWKPEDRGEEEISIEEDIAKTIGIHVGDTLTYDIAGSVFSAKVTSLRKVNWDSFRVNFFVVTPPGVLEQYPASYVTSFYLPSTHVELTNQLVKEFPNLLVLDVAAILTQVQRMIEQVTKAVEFVFLFTLLAGVAVLYAAIVSTQDERIQEAAIFRTLGARRRQLARAWAAEFAILGGLAGFFAAAGASALGYVVAEYALNLTYTFNSWIWLIGIGAGAAGVTLAGLLGTRAALSTPPLMTLRRI</sequence>
<evidence type="ECO:0000256" key="1">
    <source>
        <dbReference type="ARBA" id="ARBA00004651"/>
    </source>
</evidence>
<keyword evidence="5 6" id="KW-0472">Membrane</keyword>
<proteinExistence type="predicted"/>
<feature type="transmembrane region" description="Helical" evidence="6">
    <location>
        <begin position="310"/>
        <end position="333"/>
    </location>
</feature>
<feature type="domain" description="ABC3 transporter permease C-terminal" evidence="7">
    <location>
        <begin position="268"/>
        <end position="381"/>
    </location>
</feature>
<dbReference type="Proteomes" id="UP000183898">
    <property type="component" value="Unassembled WGS sequence"/>
</dbReference>
<feature type="transmembrane region" description="Helical" evidence="6">
    <location>
        <begin position="427"/>
        <end position="449"/>
    </location>
</feature>
<feature type="transmembrane region" description="Helical" evidence="6">
    <location>
        <begin position="20"/>
        <end position="41"/>
    </location>
</feature>
<name>A0A1H8G7W3_9PROT</name>
<evidence type="ECO:0000256" key="6">
    <source>
        <dbReference type="SAM" id="Phobius"/>
    </source>
</evidence>
<evidence type="ECO:0000256" key="2">
    <source>
        <dbReference type="ARBA" id="ARBA00022475"/>
    </source>
</evidence>
<feature type="transmembrane region" description="Helical" evidence="6">
    <location>
        <begin position="353"/>
        <end position="377"/>
    </location>
</feature>
<feature type="domain" description="ABC3 transporter permease C-terminal" evidence="7">
    <location>
        <begin position="714"/>
        <end position="828"/>
    </location>
</feature>
<reference evidence="8 9" key="1">
    <citation type="submission" date="2016-10" db="EMBL/GenBank/DDBJ databases">
        <authorList>
            <person name="de Groot N.N."/>
        </authorList>
    </citation>
    <scope>NUCLEOTIDE SEQUENCE [LARGE SCALE GENOMIC DNA]</scope>
    <source>
        <strain evidence="8 9">Nl18</strain>
    </source>
</reference>